<keyword evidence="1" id="KW-0472">Membrane</keyword>
<dbReference type="EMBL" id="JPJI01000038">
    <property type="protein sequence ID" value="KEZ91966.1"/>
    <property type="molecule type" value="Genomic_DNA"/>
</dbReference>
<feature type="transmembrane region" description="Helical" evidence="1">
    <location>
        <begin position="43"/>
        <end position="64"/>
    </location>
</feature>
<sequence>MQKKILNCVISSIIIGGVVGLLDFLIFKIYKLFIGIDFTFNQLLGYIFFVMPMWVFISFIFFLIVPVVKNLKYHRILTLSSFIIIVVALPIPLFFKTNNFLDMAENISKLICSISAFIIVLKFKKKALH</sequence>
<dbReference type="AlphaFoldDB" id="A0A084JSN2"/>
<protein>
    <submittedName>
        <fullName evidence="2">Uncharacterized protein</fullName>
    </submittedName>
</protein>
<feature type="transmembrane region" description="Helical" evidence="1">
    <location>
        <begin position="76"/>
        <end position="95"/>
    </location>
</feature>
<accession>A0A084JSN2</accession>
<evidence type="ECO:0000313" key="2">
    <source>
        <dbReference type="EMBL" id="KEZ91966.1"/>
    </source>
</evidence>
<name>A0A084JSN2_NONUL</name>
<dbReference type="Proteomes" id="UP000239997">
    <property type="component" value="Unassembled WGS sequence"/>
</dbReference>
<keyword evidence="5" id="KW-1185">Reference proteome</keyword>
<comment type="caution">
    <text evidence="2">The sequence shown here is derived from an EMBL/GenBank/DDBJ whole genome shotgun (WGS) entry which is preliminary data.</text>
</comment>
<reference evidence="2 4" key="1">
    <citation type="submission" date="2014-07" db="EMBL/GenBank/DDBJ databases">
        <title>Draft genome sequence of Nonlabens ulvanivorans, an ulvan degrading bacterium.</title>
        <authorList>
            <person name="Kopel M."/>
            <person name="Helbert W."/>
            <person name="Henrissat B."/>
            <person name="Doniger T."/>
            <person name="Banin E."/>
        </authorList>
    </citation>
    <scope>NUCLEOTIDE SEQUENCE [LARGE SCALE GENOMIC DNA]</scope>
    <source>
        <strain evidence="2 4">PLR</strain>
    </source>
</reference>
<evidence type="ECO:0000256" key="1">
    <source>
        <dbReference type="SAM" id="Phobius"/>
    </source>
</evidence>
<feature type="transmembrane region" description="Helical" evidence="1">
    <location>
        <begin position="5"/>
        <end position="27"/>
    </location>
</feature>
<gene>
    <name evidence="2" type="ORF">IL45_14810</name>
    <name evidence="3" type="ORF">LY02_02891</name>
</gene>
<dbReference type="Proteomes" id="UP000028531">
    <property type="component" value="Unassembled WGS sequence"/>
</dbReference>
<dbReference type="RefSeq" id="WP_036585592.1">
    <property type="nucleotide sequence ID" value="NZ_JPJI01000038.1"/>
</dbReference>
<keyword evidence="1" id="KW-0812">Transmembrane</keyword>
<dbReference type="EMBL" id="PVNA01000014">
    <property type="protein sequence ID" value="PRX10589.1"/>
    <property type="molecule type" value="Genomic_DNA"/>
</dbReference>
<reference evidence="3 5" key="2">
    <citation type="submission" date="2018-03" db="EMBL/GenBank/DDBJ databases">
        <title>Genomic Encyclopedia of Archaeal and Bacterial Type Strains, Phase II (KMG-II): from individual species to whole genera.</title>
        <authorList>
            <person name="Goeker M."/>
        </authorList>
    </citation>
    <scope>NUCLEOTIDE SEQUENCE [LARGE SCALE GENOMIC DNA]</scope>
    <source>
        <strain evidence="3 5">DSM 22727</strain>
    </source>
</reference>
<organism evidence="2 4">
    <name type="scientific">Nonlabens ulvanivorans</name>
    <name type="common">Persicivirga ulvanivorans</name>
    <dbReference type="NCBI Taxonomy" id="906888"/>
    <lineage>
        <taxon>Bacteria</taxon>
        <taxon>Pseudomonadati</taxon>
        <taxon>Bacteroidota</taxon>
        <taxon>Flavobacteriia</taxon>
        <taxon>Flavobacteriales</taxon>
        <taxon>Flavobacteriaceae</taxon>
        <taxon>Nonlabens</taxon>
    </lineage>
</organism>
<evidence type="ECO:0000313" key="4">
    <source>
        <dbReference type="Proteomes" id="UP000028531"/>
    </source>
</evidence>
<evidence type="ECO:0000313" key="5">
    <source>
        <dbReference type="Proteomes" id="UP000239997"/>
    </source>
</evidence>
<proteinExistence type="predicted"/>
<evidence type="ECO:0000313" key="3">
    <source>
        <dbReference type="EMBL" id="PRX10589.1"/>
    </source>
</evidence>
<keyword evidence="1" id="KW-1133">Transmembrane helix</keyword>